<evidence type="ECO:0000313" key="1">
    <source>
        <dbReference type="EMBL" id="MDQ7910253.1"/>
    </source>
</evidence>
<accession>A0ABU0ZTG5</accession>
<organism evidence="1 2">
    <name type="scientific">Phytohabitans maris</name>
    <dbReference type="NCBI Taxonomy" id="3071409"/>
    <lineage>
        <taxon>Bacteria</taxon>
        <taxon>Bacillati</taxon>
        <taxon>Actinomycetota</taxon>
        <taxon>Actinomycetes</taxon>
        <taxon>Micromonosporales</taxon>
        <taxon>Micromonosporaceae</taxon>
    </lineage>
</organism>
<protein>
    <submittedName>
        <fullName evidence="1">Uncharacterized protein</fullName>
    </submittedName>
</protein>
<dbReference type="Proteomes" id="UP001230908">
    <property type="component" value="Unassembled WGS sequence"/>
</dbReference>
<comment type="caution">
    <text evidence="1">The sequence shown here is derived from an EMBL/GenBank/DDBJ whole genome shotgun (WGS) entry which is preliminary data.</text>
</comment>
<sequence>MSVYNEAAAFTKSVLGKVASKPYTIAAETKSLFNVSGLVVVTSLVGVVTTAMTVANTVKLTVNPTTGTSTDMCTATDLGTTDTPAGNLLTLPAAVGSAMTNSIGVGLPGRGFFQVAAGTIEQITTGTSPDGAITWYLTYVPLVDGATVVAA</sequence>
<gene>
    <name evidence="1" type="ORF">RB614_37745</name>
</gene>
<dbReference type="EMBL" id="JAVHUY010000053">
    <property type="protein sequence ID" value="MDQ7910253.1"/>
    <property type="molecule type" value="Genomic_DNA"/>
</dbReference>
<evidence type="ECO:0000313" key="2">
    <source>
        <dbReference type="Proteomes" id="UP001230908"/>
    </source>
</evidence>
<reference evidence="1 2" key="1">
    <citation type="submission" date="2023-08" db="EMBL/GenBank/DDBJ databases">
        <title>Phytohabitans sansha sp. nov., isolated from marine sediment.</title>
        <authorList>
            <person name="Zhao Y."/>
            <person name="Yi K."/>
        </authorList>
    </citation>
    <scope>NUCLEOTIDE SEQUENCE [LARGE SCALE GENOMIC DNA]</scope>
    <source>
        <strain evidence="1 2">ZYX-F-186</strain>
    </source>
</reference>
<keyword evidence="2" id="KW-1185">Reference proteome</keyword>
<name>A0ABU0ZTG5_9ACTN</name>
<dbReference type="RefSeq" id="WP_308717503.1">
    <property type="nucleotide sequence ID" value="NZ_JAVHUY010000053.1"/>
</dbReference>
<proteinExistence type="predicted"/>